<dbReference type="EMBL" id="KN822066">
    <property type="protein sequence ID" value="KIM60141.1"/>
    <property type="molecule type" value="Genomic_DNA"/>
</dbReference>
<dbReference type="AlphaFoldDB" id="A0A0C3DW75"/>
<keyword evidence="3" id="KW-1185">Reference proteome</keyword>
<feature type="region of interest" description="Disordered" evidence="1">
    <location>
        <begin position="744"/>
        <end position="797"/>
    </location>
</feature>
<reference evidence="2 3" key="1">
    <citation type="submission" date="2014-04" db="EMBL/GenBank/DDBJ databases">
        <authorList>
            <consortium name="DOE Joint Genome Institute"/>
            <person name="Kuo A."/>
            <person name="Kohler A."/>
            <person name="Nagy L.G."/>
            <person name="Floudas D."/>
            <person name="Copeland A."/>
            <person name="Barry K.W."/>
            <person name="Cichocki N."/>
            <person name="Veneault-Fourrey C."/>
            <person name="LaButti K."/>
            <person name="Lindquist E.A."/>
            <person name="Lipzen A."/>
            <person name="Lundell T."/>
            <person name="Morin E."/>
            <person name="Murat C."/>
            <person name="Sun H."/>
            <person name="Tunlid A."/>
            <person name="Henrissat B."/>
            <person name="Grigoriev I.V."/>
            <person name="Hibbett D.S."/>
            <person name="Martin F."/>
            <person name="Nordberg H.P."/>
            <person name="Cantor M.N."/>
            <person name="Hua S.X."/>
        </authorList>
    </citation>
    <scope>NUCLEOTIDE SEQUENCE [LARGE SCALE GENOMIC DNA]</scope>
    <source>
        <strain evidence="2 3">Foug A</strain>
    </source>
</reference>
<accession>A0A0C3DW75</accession>
<dbReference type="InParanoid" id="A0A0C3DW75"/>
<feature type="compositionally biased region" description="Low complexity" evidence="1">
    <location>
        <begin position="747"/>
        <end position="757"/>
    </location>
</feature>
<reference evidence="3" key="2">
    <citation type="submission" date="2015-01" db="EMBL/GenBank/DDBJ databases">
        <title>Evolutionary Origins and Diversification of the Mycorrhizal Mutualists.</title>
        <authorList>
            <consortium name="DOE Joint Genome Institute"/>
            <consortium name="Mycorrhizal Genomics Consortium"/>
            <person name="Kohler A."/>
            <person name="Kuo A."/>
            <person name="Nagy L.G."/>
            <person name="Floudas D."/>
            <person name="Copeland A."/>
            <person name="Barry K.W."/>
            <person name="Cichocki N."/>
            <person name="Veneault-Fourrey C."/>
            <person name="LaButti K."/>
            <person name="Lindquist E.A."/>
            <person name="Lipzen A."/>
            <person name="Lundell T."/>
            <person name="Morin E."/>
            <person name="Murat C."/>
            <person name="Riley R."/>
            <person name="Ohm R."/>
            <person name="Sun H."/>
            <person name="Tunlid A."/>
            <person name="Henrissat B."/>
            <person name="Grigoriev I.V."/>
            <person name="Hibbett D.S."/>
            <person name="Martin F."/>
        </authorList>
    </citation>
    <scope>NUCLEOTIDE SEQUENCE [LARGE SCALE GENOMIC DNA]</scope>
    <source>
        <strain evidence="3">Foug A</strain>
    </source>
</reference>
<evidence type="ECO:0000256" key="1">
    <source>
        <dbReference type="SAM" id="MobiDB-lite"/>
    </source>
</evidence>
<feature type="compositionally biased region" description="Polar residues" evidence="1">
    <location>
        <begin position="788"/>
        <end position="797"/>
    </location>
</feature>
<dbReference type="HOGENOM" id="CLU_012625_1_0_1"/>
<name>A0A0C3DW75_9AGAM</name>
<evidence type="ECO:0000313" key="3">
    <source>
        <dbReference type="Proteomes" id="UP000053989"/>
    </source>
</evidence>
<organism evidence="2 3">
    <name type="scientific">Scleroderma citrinum Foug A</name>
    <dbReference type="NCBI Taxonomy" id="1036808"/>
    <lineage>
        <taxon>Eukaryota</taxon>
        <taxon>Fungi</taxon>
        <taxon>Dikarya</taxon>
        <taxon>Basidiomycota</taxon>
        <taxon>Agaricomycotina</taxon>
        <taxon>Agaricomycetes</taxon>
        <taxon>Agaricomycetidae</taxon>
        <taxon>Boletales</taxon>
        <taxon>Sclerodermatineae</taxon>
        <taxon>Sclerodermataceae</taxon>
        <taxon>Scleroderma</taxon>
    </lineage>
</organism>
<evidence type="ECO:0000313" key="2">
    <source>
        <dbReference type="EMBL" id="KIM60141.1"/>
    </source>
</evidence>
<dbReference type="OrthoDB" id="2686862at2759"/>
<gene>
    <name evidence="2" type="ORF">SCLCIDRAFT_1217174</name>
</gene>
<feature type="compositionally biased region" description="Polar residues" evidence="1">
    <location>
        <begin position="645"/>
        <end position="656"/>
    </location>
</feature>
<dbReference type="Proteomes" id="UP000053989">
    <property type="component" value="Unassembled WGS sequence"/>
</dbReference>
<proteinExistence type="predicted"/>
<protein>
    <submittedName>
        <fullName evidence="2">Uncharacterized protein</fullName>
    </submittedName>
</protein>
<sequence length="797" mass="90616">MLDHPLGHYVLRRCINQPLIRNPCTKASGADLLSAESHWTSEPNLDIPRNADSSILADKIACVKLSAADLARRDFRMSIILTAIVEGTRHWRLHPKVRKLWIRMIEGNDPTDDVWLWMDGDEEWLGEHLDPDDLQGWFDDRELENDWVDAQSALCRRTSQSRHPRDNAGNLPHGRIRNATREQRLAAIFWLTFNSDHVKNLSIELGCTPRGMFELHDTVLVIHQIIRGSWDAFPQDFAAWKVAVTKLEMDGCTCMREKEQVLRSWFNMLSWLDGKPPTLEVIGCDSCTRCGSWAKSRYDRYRPNVHVQGTHPKVPLWDALCFRAIWCEEDNSLAIAKASFLSRLVDPGARQQVEQRLRSRLVIFHTQDITYIPYINDHYPERLHECAAWLSCTGLPPPIEDLSRDVSIDIPAGLLDDAPPTVILGVNAWVAACLQSSPVQNGNDEHDEGWHHRFWSTLQIWFKTFTEYPLPELSLKDVAFCKELYFDCDPWTFGHEEPKHTLQIFVAVAIFLRNKNVLLHCCRRCQVLFACFFSDTALSASLGDLSLDSDGSGSDGVPDSSLDHATTRNISKDLVGMEALTDIMINKNLTKEELQSQLATKFNLLSRYADSIGLNLSSCLPTSCSYGVSSMSGPMEGDLRKCPTQRPNKQFTSSLSKSDKIEQIKKKLLEMLRSFNIFISHDRLPWSTLESELEKQGLALVNWPAGVPRKRNRGIYDLSADHADTLYLAIMDPDEEHRLGIHSLDPTTVNHTTNSTTHDAHLASSSKRTLEDDQSSRPKRIRFKEPMTRTNFSDAHS</sequence>
<feature type="region of interest" description="Disordered" evidence="1">
    <location>
        <begin position="637"/>
        <end position="656"/>
    </location>
</feature>